<gene>
    <name evidence="2" type="ORF">DMA12_23515</name>
</gene>
<name>A0A428WES6_AMYBA</name>
<feature type="coiled-coil region" evidence="1">
    <location>
        <begin position="346"/>
        <end position="373"/>
    </location>
</feature>
<keyword evidence="3" id="KW-1185">Reference proteome</keyword>
<proteinExistence type="predicted"/>
<sequence length="471" mass="49823">MTAHEHPISDADLDAVLGASAARLHETLARNIDTDAGIAAITQAHTAPSQTGPHEASAMPHASPLFAPAPSVSLSPVMHAAGQVAAAADPFVAGAAAATGAVFLTRAALRGLATADEAQERRVNRANAIGWEEAFAEVLIRNSRIVRLRGLATITKGAPTPPPLFVYGGHSLSDLTIWCAEMDHLLRRAEHQLSDARIRAALEQPVSASARVVYERVRRSLVDRGPAPVPTAPAPFPSASDPVHKNGPIDLQPAVDAILARMASGVSSEDLAALAEQAAEVLAQRQPAAAKAHLDQLYLMAHEGRLKQERRARNSEAAAGWLIALAPLAEEPGKLSAHQRDVLARLDAVVAERKELDDELLDAARELAGMAARAAADRVISTSFARELVFLGYNVEVTCGASDTPEHLSVSRPEWGATSHAEVNIYAGDLDATFHADPSAGQADLHVSNWVKDVAEVKRRTAEGGVRSREL</sequence>
<dbReference type="EMBL" id="QHHU01000033">
    <property type="protein sequence ID" value="RSM41595.1"/>
    <property type="molecule type" value="Genomic_DNA"/>
</dbReference>
<reference evidence="2 3" key="1">
    <citation type="submission" date="2018-05" db="EMBL/GenBank/DDBJ databases">
        <title>Evolution of GPA BGCs.</title>
        <authorList>
            <person name="Waglechner N."/>
            <person name="Wright G.D."/>
        </authorList>
    </citation>
    <scope>NUCLEOTIDE SEQUENCE [LARGE SCALE GENOMIC DNA]</scope>
    <source>
        <strain evidence="2 3">DSM 5908</strain>
    </source>
</reference>
<dbReference type="AlphaFoldDB" id="A0A428WES6"/>
<dbReference type="OrthoDB" id="3511988at2"/>
<keyword evidence="1" id="KW-0175">Coiled coil</keyword>
<protein>
    <submittedName>
        <fullName evidence="2">Uncharacterized protein</fullName>
    </submittedName>
</protein>
<evidence type="ECO:0000256" key="1">
    <source>
        <dbReference type="SAM" id="Coils"/>
    </source>
</evidence>
<evidence type="ECO:0000313" key="3">
    <source>
        <dbReference type="Proteomes" id="UP000286716"/>
    </source>
</evidence>
<organism evidence="2 3">
    <name type="scientific">Amycolatopsis balhimycina DSM 5908</name>
    <dbReference type="NCBI Taxonomy" id="1081091"/>
    <lineage>
        <taxon>Bacteria</taxon>
        <taxon>Bacillati</taxon>
        <taxon>Actinomycetota</taxon>
        <taxon>Actinomycetes</taxon>
        <taxon>Pseudonocardiales</taxon>
        <taxon>Pseudonocardiaceae</taxon>
        <taxon>Amycolatopsis</taxon>
    </lineage>
</organism>
<evidence type="ECO:0000313" key="2">
    <source>
        <dbReference type="EMBL" id="RSM41595.1"/>
    </source>
</evidence>
<accession>A0A428WES6</accession>
<dbReference type="Proteomes" id="UP000286716">
    <property type="component" value="Unassembled WGS sequence"/>
</dbReference>
<comment type="caution">
    <text evidence="2">The sequence shown here is derived from an EMBL/GenBank/DDBJ whole genome shotgun (WGS) entry which is preliminary data.</text>
</comment>
<dbReference type="RefSeq" id="WP_020641875.1">
    <property type="nucleotide sequence ID" value="NZ_QHHU01000033.1"/>
</dbReference>